<feature type="signal peptide" evidence="7">
    <location>
        <begin position="1"/>
        <end position="23"/>
    </location>
</feature>
<dbReference type="Pfam" id="PF01497">
    <property type="entry name" value="Peripla_BP_2"/>
    <property type="match status" value="1"/>
</dbReference>
<dbReference type="PROSITE" id="PS50983">
    <property type="entry name" value="FE_B12_PBP"/>
    <property type="match status" value="1"/>
</dbReference>
<dbReference type="SUPFAM" id="SSF53807">
    <property type="entry name" value="Helical backbone' metal receptor"/>
    <property type="match status" value="1"/>
</dbReference>
<evidence type="ECO:0000256" key="6">
    <source>
        <dbReference type="SAM" id="MobiDB-lite"/>
    </source>
</evidence>
<sequence length="337" mass="35854">MRPTRRTAALVALAASAALVVTACGDDGKKKTDQSSVAAGGKDFGGAGQATSEMGTDAKPGQFPRTVRTAMGDVVVKEKPKRVVVLDSGELDNVVALGIQPVGVAYTEGSPQMPAYLADKAGKPANVGTTNALNLEAINNLKPDLILGSKLRAEQQYPQLSQIAPTVFSVRPGFTWKENFRLNAAALDKVDEANKQLSDYEARAKALGEKLGPNKPTVTMVRFMPGKIRLYANKSLIGTVLQDVGLPRPANQNIDDLAVEVSEERITEADADRIFVGTYGPADKTAIAKVTDNPLWKNLNAVKNGKAVTVSDETWFLGLGVEAANRILDDLEKNLAV</sequence>
<reference evidence="10" key="1">
    <citation type="journal article" date="2019" name="Int. J. Syst. Evol. Microbiol.">
        <title>The Global Catalogue of Microorganisms (GCM) 10K type strain sequencing project: providing services to taxonomists for standard genome sequencing and annotation.</title>
        <authorList>
            <consortium name="The Broad Institute Genomics Platform"/>
            <consortium name="The Broad Institute Genome Sequencing Center for Infectious Disease"/>
            <person name="Wu L."/>
            <person name="Ma J."/>
        </authorList>
    </citation>
    <scope>NUCLEOTIDE SEQUENCE [LARGE SCALE GENOMIC DNA]</scope>
    <source>
        <strain evidence="10">JCM 17986</strain>
    </source>
</reference>
<gene>
    <name evidence="9" type="ORF">GCM10023205_03600</name>
</gene>
<feature type="region of interest" description="Disordered" evidence="6">
    <location>
        <begin position="27"/>
        <end position="61"/>
    </location>
</feature>
<comment type="subcellular location">
    <subcellularLocation>
        <location evidence="1">Cell envelope</location>
    </subcellularLocation>
</comment>
<keyword evidence="5" id="KW-0175">Coiled coil</keyword>
<dbReference type="RefSeq" id="WP_345673413.1">
    <property type="nucleotide sequence ID" value="NZ_BAABHS010000001.1"/>
</dbReference>
<evidence type="ECO:0000256" key="4">
    <source>
        <dbReference type="ARBA" id="ARBA00022729"/>
    </source>
</evidence>
<dbReference type="PANTHER" id="PTHR30532">
    <property type="entry name" value="IRON III DICITRATE-BINDING PERIPLASMIC PROTEIN"/>
    <property type="match status" value="1"/>
</dbReference>
<dbReference type="EMBL" id="BAABHS010000001">
    <property type="protein sequence ID" value="GAA4947002.1"/>
    <property type="molecule type" value="Genomic_DNA"/>
</dbReference>
<dbReference type="PANTHER" id="PTHR30532:SF25">
    <property type="entry name" value="IRON(III) DICITRATE-BINDING PERIPLASMIC PROTEIN"/>
    <property type="match status" value="1"/>
</dbReference>
<comment type="caution">
    <text evidence="9">The sequence shown here is derived from an EMBL/GenBank/DDBJ whole genome shotgun (WGS) entry which is preliminary data.</text>
</comment>
<evidence type="ECO:0000313" key="9">
    <source>
        <dbReference type="EMBL" id="GAA4947002.1"/>
    </source>
</evidence>
<name>A0ABP9GL15_9ACTN</name>
<proteinExistence type="inferred from homology"/>
<dbReference type="Gene3D" id="3.40.50.1980">
    <property type="entry name" value="Nitrogenase molybdenum iron protein domain"/>
    <property type="match status" value="2"/>
</dbReference>
<dbReference type="Proteomes" id="UP001500466">
    <property type="component" value="Unassembled WGS sequence"/>
</dbReference>
<dbReference type="PROSITE" id="PS51257">
    <property type="entry name" value="PROKAR_LIPOPROTEIN"/>
    <property type="match status" value="1"/>
</dbReference>
<dbReference type="CDD" id="cd01146">
    <property type="entry name" value="FhuD"/>
    <property type="match status" value="1"/>
</dbReference>
<comment type="similarity">
    <text evidence="2">Belongs to the bacterial solute-binding protein 8 family.</text>
</comment>
<feature type="coiled-coil region" evidence="5">
    <location>
        <begin position="183"/>
        <end position="210"/>
    </location>
</feature>
<keyword evidence="4 7" id="KW-0732">Signal</keyword>
<organism evidence="9 10">
    <name type="scientific">Yinghuangia aomiensis</name>
    <dbReference type="NCBI Taxonomy" id="676205"/>
    <lineage>
        <taxon>Bacteria</taxon>
        <taxon>Bacillati</taxon>
        <taxon>Actinomycetota</taxon>
        <taxon>Actinomycetes</taxon>
        <taxon>Kitasatosporales</taxon>
        <taxon>Streptomycetaceae</taxon>
        <taxon>Yinghuangia</taxon>
    </lineage>
</organism>
<accession>A0ABP9GL15</accession>
<protein>
    <submittedName>
        <fullName evidence="9">Iron-siderophore ABC transporter substrate-binding protein</fullName>
    </submittedName>
</protein>
<evidence type="ECO:0000256" key="1">
    <source>
        <dbReference type="ARBA" id="ARBA00004196"/>
    </source>
</evidence>
<keyword evidence="3" id="KW-0813">Transport</keyword>
<evidence type="ECO:0000256" key="3">
    <source>
        <dbReference type="ARBA" id="ARBA00022448"/>
    </source>
</evidence>
<evidence type="ECO:0000256" key="7">
    <source>
        <dbReference type="SAM" id="SignalP"/>
    </source>
</evidence>
<feature type="chain" id="PRO_5046027306" evidence="7">
    <location>
        <begin position="24"/>
        <end position="337"/>
    </location>
</feature>
<evidence type="ECO:0000259" key="8">
    <source>
        <dbReference type="PROSITE" id="PS50983"/>
    </source>
</evidence>
<evidence type="ECO:0000313" key="10">
    <source>
        <dbReference type="Proteomes" id="UP001500466"/>
    </source>
</evidence>
<dbReference type="InterPro" id="IPR002491">
    <property type="entry name" value="ABC_transptr_periplasmic_BD"/>
</dbReference>
<feature type="domain" description="Fe/B12 periplasmic-binding" evidence="8">
    <location>
        <begin position="82"/>
        <end position="337"/>
    </location>
</feature>
<keyword evidence="10" id="KW-1185">Reference proteome</keyword>
<dbReference type="InterPro" id="IPR051313">
    <property type="entry name" value="Bact_iron-sidero_bind"/>
</dbReference>
<evidence type="ECO:0000256" key="5">
    <source>
        <dbReference type="SAM" id="Coils"/>
    </source>
</evidence>
<evidence type="ECO:0000256" key="2">
    <source>
        <dbReference type="ARBA" id="ARBA00008814"/>
    </source>
</evidence>